<name>A0A382PD48_9ZZZZ</name>
<dbReference type="AlphaFoldDB" id="A0A382PD48"/>
<protein>
    <submittedName>
        <fullName evidence="1">Uncharacterized protein</fullName>
    </submittedName>
</protein>
<evidence type="ECO:0000313" key="1">
    <source>
        <dbReference type="EMBL" id="SVC70750.1"/>
    </source>
</evidence>
<gene>
    <name evidence="1" type="ORF">METZ01_LOCUS323604</name>
</gene>
<dbReference type="EMBL" id="UINC01106229">
    <property type="protein sequence ID" value="SVC70750.1"/>
    <property type="molecule type" value="Genomic_DNA"/>
</dbReference>
<accession>A0A382PD48</accession>
<reference evidence="1" key="1">
    <citation type="submission" date="2018-05" db="EMBL/GenBank/DDBJ databases">
        <authorList>
            <person name="Lanie J.A."/>
            <person name="Ng W.-L."/>
            <person name="Kazmierczak K.M."/>
            <person name="Andrzejewski T.M."/>
            <person name="Davidsen T.M."/>
            <person name="Wayne K.J."/>
            <person name="Tettelin H."/>
            <person name="Glass J.I."/>
            <person name="Rusch D."/>
            <person name="Podicherti R."/>
            <person name="Tsui H.-C.T."/>
            <person name="Winkler M.E."/>
        </authorList>
    </citation>
    <scope>NUCLEOTIDE SEQUENCE</scope>
</reference>
<proteinExistence type="predicted"/>
<sequence length="51" mass="5484">MNLAECISATKALPVHGGRALQNNSGRRCSSDQGGQKSFLEIKLIMEIRGP</sequence>
<organism evidence="1">
    <name type="scientific">marine metagenome</name>
    <dbReference type="NCBI Taxonomy" id="408172"/>
    <lineage>
        <taxon>unclassified sequences</taxon>
        <taxon>metagenomes</taxon>
        <taxon>ecological metagenomes</taxon>
    </lineage>
</organism>